<comment type="subcellular location">
    <subcellularLocation>
        <location evidence="1 9">Mitochondrion inner membrane</location>
    </subcellularLocation>
</comment>
<proteinExistence type="inferred from homology"/>
<dbReference type="KEGG" id="ndi:NDAI_0C05000"/>
<evidence type="ECO:0000256" key="8">
    <source>
        <dbReference type="ARBA" id="ARBA00023136"/>
    </source>
</evidence>
<evidence type="ECO:0000313" key="11">
    <source>
        <dbReference type="EMBL" id="CCD24159.1"/>
    </source>
</evidence>
<keyword evidence="4" id="KW-0812">Transmembrane</keyword>
<dbReference type="OMA" id="IVGWEQC"/>
<keyword evidence="6" id="KW-1133">Transmembrane helix</keyword>
<evidence type="ECO:0000256" key="6">
    <source>
        <dbReference type="ARBA" id="ARBA00022989"/>
    </source>
</evidence>
<evidence type="ECO:0000256" key="10">
    <source>
        <dbReference type="SAM" id="MobiDB-lite"/>
    </source>
</evidence>
<evidence type="ECO:0000256" key="5">
    <source>
        <dbReference type="ARBA" id="ARBA00022792"/>
    </source>
</evidence>
<dbReference type="EMBL" id="HE580269">
    <property type="protein sequence ID" value="CCD24159.1"/>
    <property type="molecule type" value="Genomic_DNA"/>
</dbReference>
<dbReference type="OrthoDB" id="14603at2759"/>
<evidence type="ECO:0000256" key="1">
    <source>
        <dbReference type="ARBA" id="ARBA00004273"/>
    </source>
</evidence>
<feature type="compositionally biased region" description="Low complexity" evidence="10">
    <location>
        <begin position="23"/>
        <end position="32"/>
    </location>
</feature>
<dbReference type="HOGENOM" id="CLU_125578_0_0_1"/>
<dbReference type="RefSeq" id="XP_003669402.1">
    <property type="nucleotide sequence ID" value="XM_003669354.1"/>
</dbReference>
<evidence type="ECO:0000256" key="9">
    <source>
        <dbReference type="PIRNR" id="PIRNR007871"/>
    </source>
</evidence>
<evidence type="ECO:0000256" key="4">
    <source>
        <dbReference type="ARBA" id="ARBA00022692"/>
    </source>
</evidence>
<keyword evidence="12" id="KW-1185">Reference proteome</keyword>
<dbReference type="Pfam" id="PF12597">
    <property type="entry name" value="Cox20"/>
    <property type="match status" value="1"/>
</dbReference>
<keyword evidence="5 9" id="KW-0999">Mitochondrion inner membrane</keyword>
<keyword evidence="8 9" id="KW-0472">Membrane</keyword>
<dbReference type="GO" id="GO:0033617">
    <property type="term" value="P:mitochondrial respiratory chain complex IV assembly"/>
    <property type="evidence" value="ECO:0007669"/>
    <property type="project" value="EnsemblFungi"/>
</dbReference>
<dbReference type="GO" id="GO:0043069">
    <property type="term" value="P:negative regulation of programmed cell death"/>
    <property type="evidence" value="ECO:0007669"/>
    <property type="project" value="EnsemblFungi"/>
</dbReference>
<dbReference type="InterPro" id="IPR022533">
    <property type="entry name" value="Cox20"/>
</dbReference>
<evidence type="ECO:0000256" key="7">
    <source>
        <dbReference type="ARBA" id="ARBA00023128"/>
    </source>
</evidence>
<evidence type="ECO:0000256" key="3">
    <source>
        <dbReference type="ARBA" id="ARBA00017689"/>
    </source>
</evidence>
<dbReference type="Proteomes" id="UP000000689">
    <property type="component" value="Chromosome 3"/>
</dbReference>
<sequence length="198" mass="22868">MGWFSSSSSDDMSRTDENNLPAQQQQQETQKQLTNYSTGQKILLQDTPPKFNDSKEPDSNPNSIDSQTLKQAWNSIQWKDFNLEKLSSIPCFRDSTMVGFSTMFITSSIIFIYSKNPIKATNWGLGSLILGSMVGWEQCRLKRKHSFQIAQLAINTVKAKEKPMMNKINHDERLITQWENNAKTETLVASKKKWYQFW</sequence>
<name>G0W8P8_NAUDC</name>
<comment type="similarity">
    <text evidence="2 9">Belongs to the COX20 family.</text>
</comment>
<dbReference type="AlphaFoldDB" id="G0W8P8"/>
<protein>
    <recommendedName>
        <fullName evidence="3 9">Cytochrome c oxidase assembly protein COX20, mitochondrial</fullName>
    </recommendedName>
</protein>
<evidence type="ECO:0000256" key="2">
    <source>
        <dbReference type="ARBA" id="ARBA00009575"/>
    </source>
</evidence>
<feature type="region of interest" description="Disordered" evidence="10">
    <location>
        <begin position="1"/>
        <end position="66"/>
    </location>
</feature>
<evidence type="ECO:0000313" key="12">
    <source>
        <dbReference type="Proteomes" id="UP000000689"/>
    </source>
</evidence>
<dbReference type="GO" id="GO:0051082">
    <property type="term" value="F:unfolded protein binding"/>
    <property type="evidence" value="ECO:0007669"/>
    <property type="project" value="EnsemblFungi"/>
</dbReference>
<keyword evidence="7 9" id="KW-0496">Mitochondrion</keyword>
<gene>
    <name evidence="11" type="primary">NDAI0C05000</name>
    <name evidence="11" type="ordered locus">NDAI_0C05000</name>
</gene>
<accession>G0W8P8</accession>
<dbReference type="PIRSF" id="PIRSF007871">
    <property type="entry name" value="Cox20"/>
    <property type="match status" value="1"/>
</dbReference>
<comment type="function">
    <text evidence="9">Involved in the assembly of the cytochrome c oxidase complex.</text>
</comment>
<dbReference type="GeneID" id="11496293"/>
<feature type="compositionally biased region" description="Low complexity" evidence="10">
    <location>
        <begin position="1"/>
        <end position="10"/>
    </location>
</feature>
<dbReference type="eggNOG" id="ENOG502S3BD">
    <property type="taxonomic scope" value="Eukaryota"/>
</dbReference>
<reference evidence="11 12" key="1">
    <citation type="journal article" date="2011" name="Proc. Natl. Acad. Sci. U.S.A.">
        <title>Evolutionary erosion of yeast sex chromosomes by mating-type switching accidents.</title>
        <authorList>
            <person name="Gordon J.L."/>
            <person name="Armisen D."/>
            <person name="Proux-Wera E."/>
            <person name="Oheigeartaigh S.S."/>
            <person name="Byrne K.P."/>
            <person name="Wolfe K.H."/>
        </authorList>
    </citation>
    <scope>NUCLEOTIDE SEQUENCE [LARGE SCALE GENOMIC DNA]</scope>
    <source>
        <strain evidence="12">ATCC 10597 / BCRC 20456 / CBS 421 / NBRC 0211 / NRRL Y-12639</strain>
    </source>
</reference>
<dbReference type="PANTHER" id="PTHR31586">
    <property type="entry name" value="CYTOCHROME C OXIDASE PROTEIN 20"/>
    <property type="match status" value="1"/>
</dbReference>
<dbReference type="PANTHER" id="PTHR31586:SF1">
    <property type="entry name" value="CYTOCHROME C OXIDASE ASSEMBLY PROTEIN COX20, MITOCHONDRIAL"/>
    <property type="match status" value="1"/>
</dbReference>
<dbReference type="GO" id="GO:0005743">
    <property type="term" value="C:mitochondrial inner membrane"/>
    <property type="evidence" value="ECO:0007669"/>
    <property type="project" value="UniProtKB-SubCell"/>
</dbReference>
<organism evidence="11 12">
    <name type="scientific">Naumovozyma dairenensis (strain ATCC 10597 / BCRC 20456 / CBS 421 / NBRC 0211 / NRRL Y-12639)</name>
    <name type="common">Saccharomyces dairenensis</name>
    <dbReference type="NCBI Taxonomy" id="1071378"/>
    <lineage>
        <taxon>Eukaryota</taxon>
        <taxon>Fungi</taxon>
        <taxon>Dikarya</taxon>
        <taxon>Ascomycota</taxon>
        <taxon>Saccharomycotina</taxon>
        <taxon>Saccharomycetes</taxon>
        <taxon>Saccharomycetales</taxon>
        <taxon>Saccharomycetaceae</taxon>
        <taxon>Naumovozyma</taxon>
    </lineage>
</organism>